<dbReference type="AlphaFoldDB" id="E3CX21"/>
<feature type="domain" description="ParB-like N-terminal" evidence="5">
    <location>
        <begin position="103"/>
        <end position="192"/>
    </location>
</feature>
<proteinExistence type="inferred from homology"/>
<dbReference type="InterPro" id="IPR041468">
    <property type="entry name" value="HTH_ParB/Spo0J"/>
</dbReference>
<dbReference type="InterPro" id="IPR050336">
    <property type="entry name" value="Chromosome_partition/occlusion"/>
</dbReference>
<dbReference type="FunFam" id="3.90.1530.30:FF:000001">
    <property type="entry name" value="Chromosome partitioning protein ParB"/>
    <property type="match status" value="1"/>
</dbReference>
<dbReference type="eggNOG" id="COG1475">
    <property type="taxonomic scope" value="Bacteria"/>
</dbReference>
<comment type="similarity">
    <text evidence="1">Belongs to the ParB family.</text>
</comment>
<feature type="region of interest" description="Disordered" evidence="4">
    <location>
        <begin position="54"/>
        <end position="115"/>
    </location>
</feature>
<dbReference type="EMBL" id="CM001022">
    <property type="protein sequence ID" value="EFQ23471.1"/>
    <property type="molecule type" value="Genomic_DNA"/>
</dbReference>
<dbReference type="RefSeq" id="WP_006300654.1">
    <property type="nucleotide sequence ID" value="NZ_CM001022.1"/>
</dbReference>
<accession>E3CX21</accession>
<dbReference type="NCBIfam" id="TIGR00180">
    <property type="entry name" value="parB_part"/>
    <property type="match status" value="1"/>
</dbReference>
<dbReference type="Pfam" id="PF17762">
    <property type="entry name" value="HTH_ParB"/>
    <property type="match status" value="1"/>
</dbReference>
<dbReference type="InterPro" id="IPR036086">
    <property type="entry name" value="ParB/Sulfiredoxin_sf"/>
</dbReference>
<reference evidence="6 7" key="1">
    <citation type="journal article" date="2010" name="Stand. Genomic Sci.">
        <title>Non-contiguous finished genome sequence of Aminomonas paucivorans type strain (GLU-3).</title>
        <authorList>
            <person name="Pitluck S."/>
            <person name="Yasawong M."/>
            <person name="Held B."/>
            <person name="Lapidus A."/>
            <person name="Nolan M."/>
            <person name="Copeland A."/>
            <person name="Lucas S."/>
            <person name="Del Rio T.G."/>
            <person name="Tice H."/>
            <person name="Cheng J.F."/>
            <person name="Chertkov O."/>
            <person name="Goodwin L."/>
            <person name="Tapia R."/>
            <person name="Han C."/>
            <person name="Liolios K."/>
            <person name="Ivanova N."/>
            <person name="Mavromatis K."/>
            <person name="Ovchinnikova G."/>
            <person name="Pati A."/>
            <person name="Chen A."/>
            <person name="Palaniappan K."/>
            <person name="Land M."/>
            <person name="Hauser L."/>
            <person name="Chang Y.J."/>
            <person name="Jeffries C.D."/>
            <person name="Pukall R."/>
            <person name="Spring S."/>
            <person name="Rohde M."/>
            <person name="Sikorski J."/>
            <person name="Goker M."/>
            <person name="Woyke T."/>
            <person name="Bristow J."/>
            <person name="Eisen J.A."/>
            <person name="Markowitz V."/>
            <person name="Hugenholtz P."/>
            <person name="Kyrpides N.C."/>
            <person name="Klenk H.P."/>
        </authorList>
    </citation>
    <scope>NUCLEOTIDE SEQUENCE [LARGE SCALE GENOMIC DNA]</scope>
    <source>
        <strain evidence="6 7">DSM 12260</strain>
    </source>
</reference>
<evidence type="ECO:0000259" key="5">
    <source>
        <dbReference type="SMART" id="SM00470"/>
    </source>
</evidence>
<organism evidence="6 7">
    <name type="scientific">Aminomonas paucivorans DSM 12260</name>
    <dbReference type="NCBI Taxonomy" id="584708"/>
    <lineage>
        <taxon>Bacteria</taxon>
        <taxon>Thermotogati</taxon>
        <taxon>Synergistota</taxon>
        <taxon>Synergistia</taxon>
        <taxon>Synergistales</taxon>
        <taxon>Synergistaceae</taxon>
        <taxon>Aminomonas</taxon>
    </lineage>
</organism>
<evidence type="ECO:0000256" key="2">
    <source>
        <dbReference type="ARBA" id="ARBA00022829"/>
    </source>
</evidence>
<dbReference type="SUPFAM" id="SSF109709">
    <property type="entry name" value="KorB DNA-binding domain-like"/>
    <property type="match status" value="1"/>
</dbReference>
<dbReference type="PANTHER" id="PTHR33375:SF1">
    <property type="entry name" value="CHROMOSOME-PARTITIONING PROTEIN PARB-RELATED"/>
    <property type="match status" value="1"/>
</dbReference>
<evidence type="ECO:0000256" key="3">
    <source>
        <dbReference type="ARBA" id="ARBA00023125"/>
    </source>
</evidence>
<gene>
    <name evidence="6" type="ORF">Apau_1044</name>
</gene>
<dbReference type="InterPro" id="IPR003115">
    <property type="entry name" value="ParB_N"/>
</dbReference>
<evidence type="ECO:0000313" key="6">
    <source>
        <dbReference type="EMBL" id="EFQ23471.1"/>
    </source>
</evidence>
<feature type="compositionally biased region" description="Basic and acidic residues" evidence="4">
    <location>
        <begin position="96"/>
        <end position="106"/>
    </location>
</feature>
<dbReference type="PANTHER" id="PTHR33375">
    <property type="entry name" value="CHROMOSOME-PARTITIONING PROTEIN PARB-RELATED"/>
    <property type="match status" value="1"/>
</dbReference>
<dbReference type="InterPro" id="IPR004437">
    <property type="entry name" value="ParB/RepB/Spo0J"/>
</dbReference>
<dbReference type="HOGENOM" id="CLU_062984_0_0_0"/>
<protein>
    <submittedName>
        <fullName evidence="6">ParB-like partition protein</fullName>
    </submittedName>
</protein>
<name>E3CX21_9BACT</name>
<dbReference type="PaxDb" id="584708-Apau_1044"/>
<dbReference type="GO" id="GO:0007059">
    <property type="term" value="P:chromosome segregation"/>
    <property type="evidence" value="ECO:0007669"/>
    <property type="project" value="UniProtKB-KW"/>
</dbReference>
<evidence type="ECO:0000313" key="7">
    <source>
        <dbReference type="Proteomes" id="UP000005096"/>
    </source>
</evidence>
<dbReference type="SMART" id="SM00470">
    <property type="entry name" value="ParB"/>
    <property type="match status" value="1"/>
</dbReference>
<feature type="region of interest" description="Disordered" evidence="4">
    <location>
        <begin position="295"/>
        <end position="322"/>
    </location>
</feature>
<dbReference type="FunFam" id="1.10.10.2830:FF:000001">
    <property type="entry name" value="Chromosome partitioning protein ParB"/>
    <property type="match status" value="1"/>
</dbReference>
<dbReference type="CDD" id="cd16393">
    <property type="entry name" value="SPO0J_N"/>
    <property type="match status" value="1"/>
</dbReference>
<sequence length="373" mass="41254">MAVDKMWDVLRFLKSPQSETSEELPAESKKAKQQIDTRLVEALEALEATEAAVDRKILQEEPASPGVTPDETQLLTPPPEASRFPSPGENAGSPEPPREGRMKDIPVTRVRPNPYQPRIHMDEEEIRELADSIREVGVLQPLLVRPVEDGYELVAGERRLRAAKEAGLETVPALVMDVDPFSQQLLALVENLQRRNLSSIEEGKCLEDLINRTGWSQTELARRLGRSQAALANKIRLLKLDDEVQQLVVAGRLGERQARALLPLAPEQQRGLAYRAIEEDLNVRDLERLVEVDREDRPVSGRGRRAKPSGLPGHLAGPGGPTGELLQDLSALVNKHRARGIPAQWKVRELAQNALVVEIIVDLKAQGASSKGD</sequence>
<dbReference type="GO" id="GO:0005694">
    <property type="term" value="C:chromosome"/>
    <property type="evidence" value="ECO:0007669"/>
    <property type="project" value="TreeGrafter"/>
</dbReference>
<dbReference type="Gene3D" id="3.90.1530.30">
    <property type="match status" value="1"/>
</dbReference>
<evidence type="ECO:0000256" key="4">
    <source>
        <dbReference type="SAM" id="MobiDB-lite"/>
    </source>
</evidence>
<dbReference type="STRING" id="584708.Apau_1044"/>
<evidence type="ECO:0000256" key="1">
    <source>
        <dbReference type="ARBA" id="ARBA00006295"/>
    </source>
</evidence>
<dbReference type="OrthoDB" id="9802051at2"/>
<dbReference type="Gene3D" id="1.10.10.2830">
    <property type="match status" value="1"/>
</dbReference>
<dbReference type="Proteomes" id="UP000005096">
    <property type="component" value="Chromosome"/>
</dbReference>
<dbReference type="Pfam" id="PF02195">
    <property type="entry name" value="ParB_N"/>
    <property type="match status" value="1"/>
</dbReference>
<dbReference type="GO" id="GO:0003677">
    <property type="term" value="F:DNA binding"/>
    <property type="evidence" value="ECO:0007669"/>
    <property type="project" value="UniProtKB-KW"/>
</dbReference>
<keyword evidence="3" id="KW-0238">DNA-binding</keyword>
<feature type="region of interest" description="Disordered" evidence="4">
    <location>
        <begin position="14"/>
        <end position="33"/>
    </location>
</feature>
<keyword evidence="2" id="KW-0159">Chromosome partition</keyword>
<dbReference type="SUPFAM" id="SSF110849">
    <property type="entry name" value="ParB/Sulfiredoxin"/>
    <property type="match status" value="1"/>
</dbReference>
<keyword evidence="7" id="KW-1185">Reference proteome</keyword>